<keyword evidence="11" id="KW-1185">Reference proteome</keyword>
<feature type="domain" description="CMP/dCMP-type deaminase" evidence="9">
    <location>
        <begin position="2"/>
        <end position="112"/>
    </location>
</feature>
<organism evidence="10 11">
    <name type="scientific">Aedoeadaptatus coxii</name>
    <dbReference type="NCBI Taxonomy" id="755172"/>
    <lineage>
        <taxon>Bacteria</taxon>
        <taxon>Bacillati</taxon>
        <taxon>Bacillota</taxon>
        <taxon>Tissierellia</taxon>
        <taxon>Tissierellales</taxon>
        <taxon>Peptoniphilaceae</taxon>
        <taxon>Aedoeadaptatus</taxon>
    </lineage>
</organism>
<evidence type="ECO:0000313" key="11">
    <source>
        <dbReference type="Proteomes" id="UP000070442"/>
    </source>
</evidence>
<comment type="cofactor">
    <cofactor evidence="8">
        <name>Zn(2+)</name>
        <dbReference type="ChEBI" id="CHEBI:29105"/>
    </cofactor>
    <text evidence="8">Binds 1 zinc ion per subunit.</text>
</comment>
<dbReference type="GO" id="GO:0052717">
    <property type="term" value="F:tRNA-specific adenosine-34 deaminase activity"/>
    <property type="evidence" value="ECO:0007669"/>
    <property type="project" value="UniProtKB-UniRule"/>
</dbReference>
<dbReference type="PANTHER" id="PTHR11079:SF202">
    <property type="entry name" value="TRNA-SPECIFIC ADENOSINE DEAMINASE"/>
    <property type="match status" value="1"/>
</dbReference>
<dbReference type="STRING" id="755172.HMPREF1863_00463"/>
<dbReference type="InterPro" id="IPR016192">
    <property type="entry name" value="APOBEC/CMP_deaminase_Zn-bd"/>
</dbReference>
<feature type="binding site" evidence="8">
    <location>
        <position position="84"/>
    </location>
    <ligand>
        <name>Zn(2+)</name>
        <dbReference type="ChEBI" id="CHEBI:29105"/>
        <note>catalytic</note>
    </ligand>
</feature>
<dbReference type="SUPFAM" id="SSF53927">
    <property type="entry name" value="Cytidine deaminase-like"/>
    <property type="match status" value="1"/>
</dbReference>
<reference evidence="11" key="1">
    <citation type="submission" date="2016-01" db="EMBL/GenBank/DDBJ databases">
        <authorList>
            <person name="Mitreva M."/>
            <person name="Pepin K.H."/>
            <person name="Mihindukulasuriya K.A."/>
            <person name="Fulton R."/>
            <person name="Fronick C."/>
            <person name="O'Laughlin M."/>
            <person name="Miner T."/>
            <person name="Herter B."/>
            <person name="Rosa B.A."/>
            <person name="Cordes M."/>
            <person name="Tomlinson C."/>
            <person name="Wollam A."/>
            <person name="Palsikar V.B."/>
            <person name="Mardis E.R."/>
            <person name="Wilson R.K."/>
        </authorList>
    </citation>
    <scope>NUCLEOTIDE SEQUENCE [LARGE SCALE GENOMIC DNA]</scope>
    <source>
        <strain evidence="11">DNF00729</strain>
    </source>
</reference>
<feature type="active site" description="Proton donor" evidence="8">
    <location>
        <position position="55"/>
    </location>
</feature>
<keyword evidence="6 8" id="KW-0862">Zinc</keyword>
<evidence type="ECO:0000256" key="8">
    <source>
        <dbReference type="HAMAP-Rule" id="MF_00972"/>
    </source>
</evidence>
<dbReference type="GO" id="GO:0008270">
    <property type="term" value="F:zinc ion binding"/>
    <property type="evidence" value="ECO:0007669"/>
    <property type="project" value="UniProtKB-UniRule"/>
</dbReference>
<comment type="caution">
    <text evidence="10">The sequence shown here is derived from an EMBL/GenBank/DDBJ whole genome shotgun (WGS) entry which is preliminary data.</text>
</comment>
<evidence type="ECO:0000256" key="1">
    <source>
        <dbReference type="ARBA" id="ARBA00010669"/>
    </source>
</evidence>
<dbReference type="EC" id="3.5.4.33" evidence="8"/>
<evidence type="ECO:0000256" key="6">
    <source>
        <dbReference type="ARBA" id="ARBA00022833"/>
    </source>
</evidence>
<dbReference type="OrthoDB" id="9802676at2"/>
<evidence type="ECO:0000256" key="7">
    <source>
        <dbReference type="ARBA" id="ARBA00048045"/>
    </source>
</evidence>
<dbReference type="PROSITE" id="PS51747">
    <property type="entry name" value="CYT_DCMP_DEAMINASES_2"/>
    <property type="match status" value="1"/>
</dbReference>
<dbReference type="PANTHER" id="PTHR11079">
    <property type="entry name" value="CYTOSINE DEAMINASE FAMILY MEMBER"/>
    <property type="match status" value="1"/>
</dbReference>
<evidence type="ECO:0000259" key="9">
    <source>
        <dbReference type="PROSITE" id="PS51747"/>
    </source>
</evidence>
<dbReference type="InterPro" id="IPR028883">
    <property type="entry name" value="tRNA_aden_deaminase"/>
</dbReference>
<evidence type="ECO:0000256" key="2">
    <source>
        <dbReference type="ARBA" id="ARBA00011738"/>
    </source>
</evidence>
<dbReference type="RefSeq" id="WP_068366971.1">
    <property type="nucleotide sequence ID" value="NZ_KQ960171.1"/>
</dbReference>
<name>A0A134AHW7_9FIRM</name>
<evidence type="ECO:0000256" key="4">
    <source>
        <dbReference type="ARBA" id="ARBA00022723"/>
    </source>
</evidence>
<sequence length="148" mass="15992">MDRDSFFMAQALDEAKVSAAMGEVPIGCVIVDEGEIIGRGHNEIESLDSPLAHAEIMALDEAAKKKGRRIGGTLYVTVEPCPMCMGAILNGRIDRLVIGAENPRFGAAGSVVNLAAFRAFNHSVTVRRGVLQGECSELMRTFFKDLRP</sequence>
<gene>
    <name evidence="8" type="primary">tadA</name>
    <name evidence="10" type="ORF">HMPREF1863_00463</name>
</gene>
<dbReference type="InterPro" id="IPR016193">
    <property type="entry name" value="Cytidine_deaminase-like"/>
</dbReference>
<evidence type="ECO:0000256" key="5">
    <source>
        <dbReference type="ARBA" id="ARBA00022801"/>
    </source>
</evidence>
<dbReference type="Gene3D" id="3.40.140.10">
    <property type="entry name" value="Cytidine Deaminase, domain 2"/>
    <property type="match status" value="1"/>
</dbReference>
<dbReference type="HAMAP" id="MF_00972">
    <property type="entry name" value="tRNA_aden_deaminase"/>
    <property type="match status" value="1"/>
</dbReference>
<dbReference type="Pfam" id="PF00383">
    <property type="entry name" value="dCMP_cyt_deam_1"/>
    <property type="match status" value="1"/>
</dbReference>
<comment type="subunit">
    <text evidence="2 8">Homodimer.</text>
</comment>
<dbReference type="PATRIC" id="fig|755172.3.peg.444"/>
<evidence type="ECO:0000313" key="10">
    <source>
        <dbReference type="EMBL" id="KXB67279.1"/>
    </source>
</evidence>
<comment type="function">
    <text evidence="8">Catalyzes the deamination of adenosine to inosine at the wobble position 34 of tRNA(Arg2).</text>
</comment>
<comment type="catalytic activity">
    <reaction evidence="7 8">
        <text>adenosine(34) in tRNA + H2O + H(+) = inosine(34) in tRNA + NH4(+)</text>
        <dbReference type="Rhea" id="RHEA:43168"/>
        <dbReference type="Rhea" id="RHEA-COMP:10373"/>
        <dbReference type="Rhea" id="RHEA-COMP:10374"/>
        <dbReference type="ChEBI" id="CHEBI:15377"/>
        <dbReference type="ChEBI" id="CHEBI:15378"/>
        <dbReference type="ChEBI" id="CHEBI:28938"/>
        <dbReference type="ChEBI" id="CHEBI:74411"/>
        <dbReference type="ChEBI" id="CHEBI:82852"/>
        <dbReference type="EC" id="3.5.4.33"/>
    </reaction>
</comment>
<protein>
    <recommendedName>
        <fullName evidence="8">tRNA-specific adenosine deaminase</fullName>
        <ecNumber evidence="8">3.5.4.33</ecNumber>
    </recommendedName>
</protein>
<dbReference type="Proteomes" id="UP000070442">
    <property type="component" value="Unassembled WGS sequence"/>
</dbReference>
<dbReference type="GO" id="GO:0002100">
    <property type="term" value="P:tRNA wobble adenosine to inosine editing"/>
    <property type="evidence" value="ECO:0007669"/>
    <property type="project" value="UniProtKB-UniRule"/>
</dbReference>
<dbReference type="CDD" id="cd01285">
    <property type="entry name" value="nucleoside_deaminase"/>
    <property type="match status" value="1"/>
</dbReference>
<keyword evidence="4 8" id="KW-0479">Metal-binding</keyword>
<feature type="binding site" evidence="8">
    <location>
        <position position="81"/>
    </location>
    <ligand>
        <name>Zn(2+)</name>
        <dbReference type="ChEBI" id="CHEBI:29105"/>
        <note>catalytic</note>
    </ligand>
</feature>
<keyword evidence="5 8" id="KW-0378">Hydrolase</keyword>
<dbReference type="AlphaFoldDB" id="A0A134AHW7"/>
<comment type="similarity">
    <text evidence="1">Belongs to the cytidine and deoxycytidylate deaminase family. ADAT2 subfamily.</text>
</comment>
<keyword evidence="3 8" id="KW-0819">tRNA processing</keyword>
<dbReference type="InterPro" id="IPR002125">
    <property type="entry name" value="CMP_dCMP_dom"/>
</dbReference>
<proteinExistence type="inferred from homology"/>
<feature type="binding site" evidence="8">
    <location>
        <position position="53"/>
    </location>
    <ligand>
        <name>Zn(2+)</name>
        <dbReference type="ChEBI" id="CHEBI:29105"/>
        <note>catalytic</note>
    </ligand>
</feature>
<accession>A0A134AHW7</accession>
<dbReference type="PROSITE" id="PS00903">
    <property type="entry name" value="CYT_DCMP_DEAMINASES_1"/>
    <property type="match status" value="1"/>
</dbReference>
<dbReference type="EMBL" id="LSDG01000019">
    <property type="protein sequence ID" value="KXB67279.1"/>
    <property type="molecule type" value="Genomic_DNA"/>
</dbReference>
<evidence type="ECO:0000256" key="3">
    <source>
        <dbReference type="ARBA" id="ARBA00022694"/>
    </source>
</evidence>